<dbReference type="Gene3D" id="3.60.10.10">
    <property type="entry name" value="Endonuclease/exonuclease/phosphatase"/>
    <property type="match status" value="1"/>
</dbReference>
<dbReference type="Proteomes" id="UP000823388">
    <property type="component" value="Chromosome 6N"/>
</dbReference>
<evidence type="ECO:0000313" key="2">
    <source>
        <dbReference type="Proteomes" id="UP000823388"/>
    </source>
</evidence>
<name>A0A8T0QTU4_PANVG</name>
<dbReference type="EMBL" id="CM029048">
    <property type="protein sequence ID" value="KAG2576652.1"/>
    <property type="molecule type" value="Genomic_DNA"/>
</dbReference>
<dbReference type="SUPFAM" id="SSF56219">
    <property type="entry name" value="DNase I-like"/>
    <property type="match status" value="1"/>
</dbReference>
<evidence type="ECO:0000313" key="1">
    <source>
        <dbReference type="EMBL" id="KAG2576652.1"/>
    </source>
</evidence>
<dbReference type="InterPro" id="IPR036691">
    <property type="entry name" value="Endo/exonu/phosph_ase_sf"/>
</dbReference>
<protein>
    <recommendedName>
        <fullName evidence="3">Endonuclease/exonuclease/phosphatase domain-containing protein</fullName>
    </recommendedName>
</protein>
<evidence type="ECO:0008006" key="3">
    <source>
        <dbReference type="Google" id="ProtNLM"/>
    </source>
</evidence>
<dbReference type="PANTHER" id="PTHR33710:SF72">
    <property type="entry name" value="OS04G0204200 PROTEIN"/>
    <property type="match status" value="1"/>
</dbReference>
<comment type="caution">
    <text evidence="1">The sequence shown here is derived from an EMBL/GenBank/DDBJ whole genome shotgun (WGS) entry which is preliminary data.</text>
</comment>
<gene>
    <name evidence="1" type="ORF">PVAP13_6NG060815</name>
</gene>
<accession>A0A8T0QTU4</accession>
<dbReference type="PANTHER" id="PTHR33710">
    <property type="entry name" value="BNAC02G09200D PROTEIN"/>
    <property type="match status" value="1"/>
</dbReference>
<keyword evidence="2" id="KW-1185">Reference proteome</keyword>
<dbReference type="AlphaFoldDB" id="A0A8T0QTU4"/>
<sequence>MKGVFWNSNGLADLAKHRYLADLVREEQIEFIALMETGRDSFPDATLKHLCAGKDYLWHSMAPHGRSGGMPLGVDLSTFDIGAISEGDYYVKFTLHNKCDGFKWVLYAVYGPGQQEHKESFLIELANSCSRGRPEDKSTDNFDFKWPNIFNQVIEVLDLKEIEMSGRQFTWASYGDNPIFEKLDRVLVTTEWEENFPISSVQSRDGGISDHTPIVLNTGASTHMNNQPLFKLERGWFLRDGFFDMVANI</sequence>
<organism evidence="1 2">
    <name type="scientific">Panicum virgatum</name>
    <name type="common">Blackwell switchgrass</name>
    <dbReference type="NCBI Taxonomy" id="38727"/>
    <lineage>
        <taxon>Eukaryota</taxon>
        <taxon>Viridiplantae</taxon>
        <taxon>Streptophyta</taxon>
        <taxon>Embryophyta</taxon>
        <taxon>Tracheophyta</taxon>
        <taxon>Spermatophyta</taxon>
        <taxon>Magnoliopsida</taxon>
        <taxon>Liliopsida</taxon>
        <taxon>Poales</taxon>
        <taxon>Poaceae</taxon>
        <taxon>PACMAD clade</taxon>
        <taxon>Panicoideae</taxon>
        <taxon>Panicodae</taxon>
        <taxon>Paniceae</taxon>
        <taxon>Panicinae</taxon>
        <taxon>Panicum</taxon>
        <taxon>Panicum sect. Hiantes</taxon>
    </lineage>
</organism>
<proteinExistence type="predicted"/>
<reference evidence="1" key="1">
    <citation type="submission" date="2020-05" db="EMBL/GenBank/DDBJ databases">
        <title>WGS assembly of Panicum virgatum.</title>
        <authorList>
            <person name="Lovell J.T."/>
            <person name="Jenkins J."/>
            <person name="Shu S."/>
            <person name="Juenger T.E."/>
            <person name="Schmutz J."/>
        </authorList>
    </citation>
    <scope>NUCLEOTIDE SEQUENCE</scope>
    <source>
        <strain evidence="1">AP13</strain>
    </source>
</reference>